<dbReference type="Proteomes" id="UP000824037">
    <property type="component" value="Unassembled WGS sequence"/>
</dbReference>
<name>A0A9D2EH23_9MICO</name>
<dbReference type="AlphaFoldDB" id="A0A9D2EH23"/>
<sequence length="140" mass="15418">MEIEPVTPEEPLRTDADLLRWARFINHGVHPRVRTLWVLLLDEEDVPLPVIIPIEEIPDLPDAEGTTRIAEALGSALSGPAPAGCVVLLLERPGPARRTQADHAWHIMLRWAMSEAEVRVRAVFLAAEGVVLPFALDDAA</sequence>
<reference evidence="1" key="1">
    <citation type="journal article" date="2021" name="PeerJ">
        <title>Extensive microbial diversity within the chicken gut microbiome revealed by metagenomics and culture.</title>
        <authorList>
            <person name="Gilroy R."/>
            <person name="Ravi A."/>
            <person name="Getino M."/>
            <person name="Pursley I."/>
            <person name="Horton D.L."/>
            <person name="Alikhan N.F."/>
            <person name="Baker D."/>
            <person name="Gharbi K."/>
            <person name="Hall N."/>
            <person name="Watson M."/>
            <person name="Adriaenssens E.M."/>
            <person name="Foster-Nyarko E."/>
            <person name="Jarju S."/>
            <person name="Secka A."/>
            <person name="Antonio M."/>
            <person name="Oren A."/>
            <person name="Chaudhuri R.R."/>
            <person name="La Ragione R."/>
            <person name="Hildebrand F."/>
            <person name="Pallen M.J."/>
        </authorList>
    </citation>
    <scope>NUCLEOTIDE SEQUENCE</scope>
    <source>
        <strain evidence="1">ChiGjej4B4-7305</strain>
    </source>
</reference>
<proteinExistence type="predicted"/>
<accession>A0A9D2EH23</accession>
<evidence type="ECO:0000313" key="2">
    <source>
        <dbReference type="Proteomes" id="UP000824037"/>
    </source>
</evidence>
<comment type="caution">
    <text evidence="1">The sequence shown here is derived from an EMBL/GenBank/DDBJ whole genome shotgun (WGS) entry which is preliminary data.</text>
</comment>
<organism evidence="1 2">
    <name type="scientific">Candidatus Ruania gallistercoris</name>
    <dbReference type="NCBI Taxonomy" id="2838746"/>
    <lineage>
        <taxon>Bacteria</taxon>
        <taxon>Bacillati</taxon>
        <taxon>Actinomycetota</taxon>
        <taxon>Actinomycetes</taxon>
        <taxon>Micrococcales</taxon>
        <taxon>Ruaniaceae</taxon>
        <taxon>Ruania</taxon>
    </lineage>
</organism>
<evidence type="ECO:0000313" key="1">
    <source>
        <dbReference type="EMBL" id="HIZ37230.1"/>
    </source>
</evidence>
<dbReference type="EMBL" id="DXBY01000273">
    <property type="protein sequence ID" value="HIZ37230.1"/>
    <property type="molecule type" value="Genomic_DNA"/>
</dbReference>
<gene>
    <name evidence="1" type="ORF">H9815_15755</name>
</gene>
<reference evidence="1" key="2">
    <citation type="submission" date="2021-04" db="EMBL/GenBank/DDBJ databases">
        <authorList>
            <person name="Gilroy R."/>
        </authorList>
    </citation>
    <scope>NUCLEOTIDE SEQUENCE</scope>
    <source>
        <strain evidence="1">ChiGjej4B4-7305</strain>
    </source>
</reference>
<protein>
    <submittedName>
        <fullName evidence="1">Uncharacterized protein</fullName>
    </submittedName>
</protein>